<feature type="transmembrane region" description="Helical" evidence="1">
    <location>
        <begin position="90"/>
        <end position="110"/>
    </location>
</feature>
<proteinExistence type="predicted"/>
<accession>A0A3A3ZMV0</accession>
<organism evidence="2 3">
    <name type="scientific">Vallicoccus soli</name>
    <dbReference type="NCBI Taxonomy" id="2339232"/>
    <lineage>
        <taxon>Bacteria</taxon>
        <taxon>Bacillati</taxon>
        <taxon>Actinomycetota</taxon>
        <taxon>Actinomycetes</taxon>
        <taxon>Motilibacterales</taxon>
        <taxon>Vallicoccaceae</taxon>
        <taxon>Vallicoccus</taxon>
    </lineage>
</organism>
<reference evidence="2 3" key="1">
    <citation type="submission" date="2018-09" db="EMBL/GenBank/DDBJ databases">
        <title>YIM 75000 draft genome.</title>
        <authorList>
            <person name="Tang S."/>
            <person name="Feng Y."/>
        </authorList>
    </citation>
    <scope>NUCLEOTIDE SEQUENCE [LARGE SCALE GENOMIC DNA]</scope>
    <source>
        <strain evidence="2 3">YIM 75000</strain>
    </source>
</reference>
<dbReference type="RefSeq" id="WP_119948978.1">
    <property type="nucleotide sequence ID" value="NZ_QZEZ01000001.1"/>
</dbReference>
<keyword evidence="3" id="KW-1185">Reference proteome</keyword>
<sequence length="119" mass="11218">MPRTAVAAGALLVVVGVVAYAASGPGASPTALIPALLGLLIAGAGAVGLRGGTARKHAMHAAAAVGLLGVLGTVGQLVARPAAGSDDAGIATAAGWATLVVCAAFVALAVRSFVAARRA</sequence>
<dbReference type="Proteomes" id="UP000265614">
    <property type="component" value="Unassembled WGS sequence"/>
</dbReference>
<evidence type="ECO:0000313" key="3">
    <source>
        <dbReference type="Proteomes" id="UP000265614"/>
    </source>
</evidence>
<evidence type="ECO:0000256" key="1">
    <source>
        <dbReference type="SAM" id="Phobius"/>
    </source>
</evidence>
<evidence type="ECO:0000313" key="2">
    <source>
        <dbReference type="EMBL" id="RJK98051.1"/>
    </source>
</evidence>
<feature type="transmembrane region" description="Helical" evidence="1">
    <location>
        <begin position="31"/>
        <end position="49"/>
    </location>
</feature>
<keyword evidence="1" id="KW-0472">Membrane</keyword>
<keyword evidence="1" id="KW-1133">Transmembrane helix</keyword>
<keyword evidence="1" id="KW-0812">Transmembrane</keyword>
<comment type="caution">
    <text evidence="2">The sequence shown here is derived from an EMBL/GenBank/DDBJ whole genome shotgun (WGS) entry which is preliminary data.</text>
</comment>
<dbReference type="EMBL" id="QZEZ01000001">
    <property type="protein sequence ID" value="RJK98051.1"/>
    <property type="molecule type" value="Genomic_DNA"/>
</dbReference>
<feature type="transmembrane region" description="Helical" evidence="1">
    <location>
        <begin position="61"/>
        <end position="78"/>
    </location>
</feature>
<name>A0A3A3ZMV0_9ACTN</name>
<protein>
    <submittedName>
        <fullName evidence="2">Uncharacterized protein</fullName>
    </submittedName>
</protein>
<gene>
    <name evidence="2" type="ORF">D5H78_03690</name>
</gene>
<dbReference type="AlphaFoldDB" id="A0A3A3ZMV0"/>